<dbReference type="AlphaFoldDB" id="A0A1H3A4P2"/>
<dbReference type="STRING" id="1058.SAMN05421783_11840"/>
<dbReference type="RefSeq" id="WP_093035048.1">
    <property type="nucleotide sequence ID" value="NZ_FNNZ01000018.1"/>
</dbReference>
<dbReference type="InterPro" id="IPR015867">
    <property type="entry name" value="N-reg_PII/ATP_PRibTrfase_C"/>
</dbReference>
<dbReference type="PANTHER" id="PTHR35983:SF1">
    <property type="entry name" value="UPF0166 PROTEIN TM_0021"/>
    <property type="match status" value="1"/>
</dbReference>
<dbReference type="Gene3D" id="3.30.70.120">
    <property type="match status" value="1"/>
</dbReference>
<name>A0A1H3A4P2_THIRO</name>
<proteinExistence type="inferred from homology"/>
<dbReference type="SUPFAM" id="SSF54913">
    <property type="entry name" value="GlnB-like"/>
    <property type="match status" value="1"/>
</dbReference>
<dbReference type="Proteomes" id="UP000198816">
    <property type="component" value="Unassembled WGS sequence"/>
</dbReference>
<accession>A0A1H3A4P2</accession>
<dbReference type="InterPro" id="IPR011322">
    <property type="entry name" value="N-reg_PII-like_a/b"/>
</dbReference>
<keyword evidence="3" id="KW-1185">Reference proteome</keyword>
<evidence type="ECO:0000313" key="2">
    <source>
        <dbReference type="EMBL" id="SDX24174.1"/>
    </source>
</evidence>
<organism evidence="2 3">
    <name type="scientific">Thiocapsa roseopersicina</name>
    <dbReference type="NCBI Taxonomy" id="1058"/>
    <lineage>
        <taxon>Bacteria</taxon>
        <taxon>Pseudomonadati</taxon>
        <taxon>Pseudomonadota</taxon>
        <taxon>Gammaproteobacteria</taxon>
        <taxon>Chromatiales</taxon>
        <taxon>Chromatiaceae</taxon>
        <taxon>Thiocapsa</taxon>
    </lineage>
</organism>
<dbReference type="InterPro" id="IPR003793">
    <property type="entry name" value="UPF0166"/>
</dbReference>
<dbReference type="Pfam" id="PF02641">
    <property type="entry name" value="DUF190"/>
    <property type="match status" value="1"/>
</dbReference>
<evidence type="ECO:0000256" key="1">
    <source>
        <dbReference type="ARBA" id="ARBA00010554"/>
    </source>
</evidence>
<reference evidence="3" key="1">
    <citation type="submission" date="2016-10" db="EMBL/GenBank/DDBJ databases">
        <authorList>
            <person name="Varghese N."/>
            <person name="Submissions S."/>
        </authorList>
    </citation>
    <scope>NUCLEOTIDE SEQUENCE [LARGE SCALE GENOMIC DNA]</scope>
    <source>
        <strain evidence="3">DSM 217</strain>
    </source>
</reference>
<sequence>MSRVEALMVRIYLSESDHALKALLACLHDDLGVRGVTVMRGIEGYGVSGKRHGASLIDLSLDLPLVVEFFDRPEKAASAITRIEHFVRPGHIVSWPITVEFEESEC</sequence>
<evidence type="ECO:0000313" key="3">
    <source>
        <dbReference type="Proteomes" id="UP000198816"/>
    </source>
</evidence>
<protein>
    <submittedName>
        <fullName evidence="2">Uncharacterized protein</fullName>
    </submittedName>
</protein>
<dbReference type="PANTHER" id="PTHR35983">
    <property type="entry name" value="UPF0166 PROTEIN TM_0021"/>
    <property type="match status" value="1"/>
</dbReference>
<dbReference type="OrthoDB" id="5295185at2"/>
<comment type="similarity">
    <text evidence="1">Belongs to the UPF0166 family.</text>
</comment>
<gene>
    <name evidence="2" type="ORF">SAMN05421783_11840</name>
</gene>
<dbReference type="EMBL" id="FNNZ01000018">
    <property type="protein sequence ID" value="SDX24174.1"/>
    <property type="molecule type" value="Genomic_DNA"/>
</dbReference>